<evidence type="ECO:0000256" key="4">
    <source>
        <dbReference type="ARBA" id="ARBA00022801"/>
    </source>
</evidence>
<evidence type="ECO:0000256" key="5">
    <source>
        <dbReference type="ARBA" id="ARBA00022844"/>
    </source>
</evidence>
<evidence type="ECO:0000256" key="7">
    <source>
        <dbReference type="ARBA" id="ARBA00023045"/>
    </source>
</evidence>
<dbReference type="InterPro" id="IPR006433">
    <property type="entry name" value="Prohead_protease"/>
</dbReference>
<feature type="region of interest" description="Disordered" evidence="9">
    <location>
        <begin position="174"/>
        <end position="193"/>
    </location>
</feature>
<keyword evidence="6" id="KW-0118">Viral capsid assembly</keyword>
<name>A0A6J7XHY2_9CAUD</name>
<keyword evidence="7" id="KW-1273">Viral capsid maturation</keyword>
<organism evidence="16">
    <name type="scientific">uncultured Caudovirales phage</name>
    <dbReference type="NCBI Taxonomy" id="2100421"/>
    <lineage>
        <taxon>Viruses</taxon>
        <taxon>Duplodnaviria</taxon>
        <taxon>Heunggongvirae</taxon>
        <taxon>Uroviricota</taxon>
        <taxon>Caudoviricetes</taxon>
        <taxon>Peduoviridae</taxon>
        <taxon>Maltschvirus</taxon>
        <taxon>Maltschvirus maltsch</taxon>
    </lineage>
</organism>
<dbReference type="EMBL" id="LR797435">
    <property type="protein sequence ID" value="CAB4215983.1"/>
    <property type="molecule type" value="Genomic_DNA"/>
</dbReference>
<dbReference type="InterPro" id="IPR024455">
    <property type="entry name" value="Phage_capsid"/>
</dbReference>
<dbReference type="InterPro" id="IPR054613">
    <property type="entry name" value="Peptidase_S78_dom"/>
</dbReference>
<reference evidence="16" key="1">
    <citation type="submission" date="2020-05" db="EMBL/GenBank/DDBJ databases">
        <authorList>
            <person name="Chiriac C."/>
            <person name="Salcher M."/>
            <person name="Ghai R."/>
            <person name="Kavagutti S V."/>
        </authorList>
    </citation>
    <scope>NUCLEOTIDE SEQUENCE</scope>
</reference>
<evidence type="ECO:0000256" key="2">
    <source>
        <dbReference type="ARBA" id="ARBA00022612"/>
    </source>
</evidence>
<sequence length="651" mass="70413">MKNKVLYINSTFTKELPTATDTIDSIYIEGYASTNDTDRSGDVVPASVWQAGIKNYLKNPIILSQHDHDDPIGRMVEHKVDSTGLWIKARISAAAEVFSLVKDGVLTAFSVGFRVMDAEYNAVTELFVIKELELVEISVVSVPCNQNTLFSLSKAFPDADEYKNFKSQFAPKSESAKGLESSTEASSKSQKEWKMNPEEIKQLVADAARLAAEQTTKAFAEATAKQKAEEAAKASMEAEIQIRIKAALAAVTPTETGTERLLAEVEKRFAQEAESTKSKLEGLQAVLAEKAAELEAIQKSKMSFSDNKAGEISYSDREKAIMLATITGKSMQDTKFGKQLVEKFGAHLPTATWELEVSMNMESEVRRKLVVAPILRNISMQTNVMTIPVNPEATYATWIQNNQFGGAPATLGAAGPSAGATVVHQLKEVTLNAYKLATNEYMAYEEEEDSLLALMPIVRDAMIRRTAKSIDRAFLIGAGTGGDPVKGLAVYAGVSAVTTPAATAVTVANMRALRKALGALGLDPNEVTFIVNTDTYYNLLEDTTFQTMNQVGPQATLLTGQIGQIGNSPVLVTAELPAAFNSTNLAATTTNVGALAIYKNNFLVGNQRGLRMDTQELVETQRRVLVASMRTGMTQIATNLGAGVAALRYVL</sequence>
<evidence type="ECO:0000313" key="12">
    <source>
        <dbReference type="EMBL" id="CAB4175113.1"/>
    </source>
</evidence>
<evidence type="ECO:0000256" key="6">
    <source>
        <dbReference type="ARBA" id="ARBA00022950"/>
    </source>
</evidence>
<keyword evidence="3" id="KW-0645">Protease</keyword>
<evidence type="ECO:0000256" key="3">
    <source>
        <dbReference type="ARBA" id="ARBA00022670"/>
    </source>
</evidence>
<evidence type="ECO:0000313" key="16">
    <source>
        <dbReference type="EMBL" id="CAB5230690.1"/>
    </source>
</evidence>
<dbReference type="EMBL" id="LR797079">
    <property type="protein sequence ID" value="CAB4185308.1"/>
    <property type="molecule type" value="Genomic_DNA"/>
</dbReference>
<dbReference type="GO" id="GO:0044423">
    <property type="term" value="C:virion component"/>
    <property type="evidence" value="ECO:0007669"/>
    <property type="project" value="UniProtKB-KW"/>
</dbReference>
<evidence type="ECO:0000256" key="8">
    <source>
        <dbReference type="SAM" id="Coils"/>
    </source>
</evidence>
<dbReference type="EMBL" id="LR796912">
    <property type="protein sequence ID" value="CAB4175113.1"/>
    <property type="molecule type" value="Genomic_DNA"/>
</dbReference>
<comment type="subcellular location">
    <subcellularLocation>
        <location evidence="1">Virion</location>
    </subcellularLocation>
</comment>
<dbReference type="SUPFAM" id="SSF56563">
    <property type="entry name" value="Major capsid protein gp5"/>
    <property type="match status" value="1"/>
</dbReference>
<keyword evidence="8" id="KW-0175">Coiled coil</keyword>
<keyword evidence="2" id="KW-1188">Viral release from host cell</keyword>
<feature type="domain" description="Phage capsid-like C-terminal" evidence="11">
    <location>
        <begin position="365"/>
        <end position="633"/>
    </location>
</feature>
<dbReference type="EMBL" id="LR797194">
    <property type="protein sequence ID" value="CAB4193539.1"/>
    <property type="molecule type" value="Genomic_DNA"/>
</dbReference>
<evidence type="ECO:0000313" key="14">
    <source>
        <dbReference type="EMBL" id="CAB4193539.1"/>
    </source>
</evidence>
<keyword evidence="5" id="KW-0946">Virion</keyword>
<accession>A0A6J7XHY2</accession>
<proteinExistence type="predicted"/>
<evidence type="ECO:0000259" key="11">
    <source>
        <dbReference type="Pfam" id="PF05065"/>
    </source>
</evidence>
<evidence type="ECO:0000256" key="1">
    <source>
        <dbReference type="ARBA" id="ARBA00004328"/>
    </source>
</evidence>
<feature type="coiled-coil region" evidence="8">
    <location>
        <begin position="273"/>
        <end position="300"/>
    </location>
</feature>
<dbReference type="Pfam" id="PF05065">
    <property type="entry name" value="Phage_capsid"/>
    <property type="match status" value="1"/>
</dbReference>
<dbReference type="GO" id="GO:0006508">
    <property type="term" value="P:proteolysis"/>
    <property type="evidence" value="ECO:0007669"/>
    <property type="project" value="UniProtKB-KW"/>
</dbReference>
<dbReference type="NCBIfam" id="TIGR01554">
    <property type="entry name" value="major_cap_HK97"/>
    <property type="match status" value="1"/>
</dbReference>
<protein>
    <submittedName>
        <fullName evidence="16">Major_cap_HK97, phage major capsid protein, HK97 family</fullName>
    </submittedName>
</protein>
<dbReference type="InterPro" id="IPR054612">
    <property type="entry name" value="Phage_capsid-like_C"/>
</dbReference>
<evidence type="ECO:0000256" key="9">
    <source>
        <dbReference type="SAM" id="MobiDB-lite"/>
    </source>
</evidence>
<keyword evidence="4" id="KW-0378">Hydrolase</keyword>
<feature type="domain" description="Prohead serine protease" evidence="10">
    <location>
        <begin position="22"/>
        <end position="151"/>
    </location>
</feature>
<dbReference type="EMBL" id="LR798422">
    <property type="protein sequence ID" value="CAB5230690.1"/>
    <property type="molecule type" value="Genomic_DNA"/>
</dbReference>
<dbReference type="NCBIfam" id="TIGR01543">
    <property type="entry name" value="proheadase_HK97"/>
    <property type="match status" value="1"/>
</dbReference>
<dbReference type="GO" id="GO:0046797">
    <property type="term" value="P:viral procapsid maturation"/>
    <property type="evidence" value="ECO:0007669"/>
    <property type="project" value="UniProtKB-KW"/>
</dbReference>
<dbReference type="Pfam" id="PF04586">
    <property type="entry name" value="Peptidase_S78"/>
    <property type="match status" value="1"/>
</dbReference>
<evidence type="ECO:0000313" key="15">
    <source>
        <dbReference type="EMBL" id="CAB4215983.1"/>
    </source>
</evidence>
<evidence type="ECO:0000313" key="13">
    <source>
        <dbReference type="EMBL" id="CAB4185308.1"/>
    </source>
</evidence>
<evidence type="ECO:0000259" key="10">
    <source>
        <dbReference type="Pfam" id="PF04586"/>
    </source>
</evidence>
<dbReference type="GO" id="GO:0008233">
    <property type="term" value="F:peptidase activity"/>
    <property type="evidence" value="ECO:0007669"/>
    <property type="project" value="UniProtKB-KW"/>
</dbReference>
<gene>
    <name evidence="13" type="ORF">UFOVP1123_49</name>
    <name evidence="14" type="ORF">UFOVP1239_101</name>
    <name evidence="15" type="ORF">UFOVP1484_53</name>
    <name evidence="16" type="ORF">UFOVP1577_59</name>
    <name evidence="12" type="ORF">UFOVP961_121</name>
</gene>